<dbReference type="InterPro" id="IPR039005">
    <property type="entry name" value="CSPG_rpt"/>
</dbReference>
<dbReference type="GO" id="GO:0007154">
    <property type="term" value="P:cell communication"/>
    <property type="evidence" value="ECO:0007669"/>
    <property type="project" value="InterPro"/>
</dbReference>
<evidence type="ECO:0000313" key="14">
    <source>
        <dbReference type="Proteomes" id="UP000076420"/>
    </source>
</evidence>
<dbReference type="KEGG" id="bgt:106059813"/>
<dbReference type="EnsemblMetazoa" id="BGLB017142-RB">
    <property type="protein sequence ID" value="BGLB017142-PB"/>
    <property type="gene ID" value="BGLB017142"/>
</dbReference>
<feature type="repeat" description="CSPG" evidence="9">
    <location>
        <begin position="861"/>
        <end position="953"/>
    </location>
</feature>
<dbReference type="RefSeq" id="XP_013072964.2">
    <property type="nucleotide sequence ID" value="XM_013217510.2"/>
</dbReference>
<evidence type="ECO:0000256" key="4">
    <source>
        <dbReference type="ARBA" id="ARBA00022737"/>
    </source>
</evidence>
<dbReference type="InterPro" id="IPR001304">
    <property type="entry name" value="C-type_lectin-like"/>
</dbReference>
<keyword evidence="5" id="KW-0106">Calcium</keyword>
<feature type="repeat" description="CSPG" evidence="9">
    <location>
        <begin position="1220"/>
        <end position="1324"/>
    </location>
</feature>
<proteinExistence type="inferred from homology"/>
<evidence type="ECO:0000256" key="10">
    <source>
        <dbReference type="SAM" id="MobiDB-lite"/>
    </source>
</evidence>
<feature type="repeat" description="CSPG" evidence="9">
    <location>
        <begin position="492"/>
        <end position="586"/>
    </location>
</feature>
<feature type="repeat" description="CSPG" evidence="9">
    <location>
        <begin position="611"/>
        <end position="725"/>
    </location>
</feature>
<accession>A0A2C9KB43</accession>
<feature type="region of interest" description="Disordered" evidence="10">
    <location>
        <begin position="1860"/>
        <end position="1923"/>
    </location>
</feature>
<dbReference type="Proteomes" id="UP000076420">
    <property type="component" value="Unassembled WGS sequence"/>
</dbReference>
<dbReference type="InterPro" id="IPR051561">
    <property type="entry name" value="FRAS1_ECM"/>
</dbReference>
<dbReference type="Pfam" id="PF00059">
    <property type="entry name" value="Lectin_C"/>
    <property type="match status" value="1"/>
</dbReference>
<dbReference type="Pfam" id="PF16184">
    <property type="entry name" value="Cadherin_3"/>
    <property type="match status" value="11"/>
</dbReference>
<organism evidence="13 14">
    <name type="scientific">Biomphalaria glabrata</name>
    <name type="common">Bloodfluke planorb</name>
    <name type="synonym">Freshwater snail</name>
    <dbReference type="NCBI Taxonomy" id="6526"/>
    <lineage>
        <taxon>Eukaryota</taxon>
        <taxon>Metazoa</taxon>
        <taxon>Spiralia</taxon>
        <taxon>Lophotrochozoa</taxon>
        <taxon>Mollusca</taxon>
        <taxon>Gastropoda</taxon>
        <taxon>Heterobranchia</taxon>
        <taxon>Euthyneura</taxon>
        <taxon>Panpulmonata</taxon>
        <taxon>Hygrophila</taxon>
        <taxon>Lymnaeoidea</taxon>
        <taxon>Planorbidae</taxon>
        <taxon>Biomphalaria</taxon>
    </lineage>
</organism>
<feature type="repeat" description="CSPG" evidence="9">
    <location>
        <begin position="384"/>
        <end position="471"/>
    </location>
</feature>
<sequence length="2154" mass="242252">MAPVSTALLVLTMVLLLMPRDCPAQLVVRQKDISVDIGRSTFLGREDLVVSSVRRGESCRIEVVTNDPITQRVGRIHPPIFDCDFLPKTVQYVHNGSPLLQQDSVRLLVHKFTDTTTFTESVILRVNVNNASHSIISTQGLRPLVVPEYNGRSNTIDSTALRFKHSPNQNVSCTVGFSTFFSPWPVAGQIVMGEKRQVVDSVKKDCREFLFMNLHYEHLRSPTPEVDYLPLSVEVYDPAVSDEVVSERFYLPIHIKGAFQNSPPHASFLNMYMMDVDQFVLSTVVPGVISAEDYETPKRQLVFNITKPFGEGKGYFVHLDNHAKPIHSFLQDDLDNNRIAYRPPSVSYPDQRIYDAELVVFDSHFAQSMPITVRMAVRPADTTAPRVSVNTGVTLLEGQSREITTEQFQVVDKDNLNRVRMYVKGGLNHGTITVRGKHSVIFSMKDVEAGHVVYKHDDSDSTRDRIELRISDGSNTVLSSFPIIIIPRDDTPPYLVNNLGLQVNEGGMRKISEDMLLAHDSDSLDNNIVYTIVTSPTAGDIIRKLRPSDTGTKIFGFRQRDVVKGQIYYRHNGEEVFKDSFTFTVQDHQDPPNESESMEFSIIISPMNENPPQIDATAKRIMYVEETSIGYIKSTELRYSDVESPPKDLTYTITTPPYFVYNRGERDAGRLVATHNLTKVDKTVDAPQAIKFTQADIDQQKIAYIPPTNDIGPESRLVRLAYTVEDGSGNKLYGQTFDIEVNPVNNHVPEFVTNKLIVEERGILSITTSQLSAVDVDTPVTSLKFILDAPPKYGTLQNDGRMLKTGSSFLYEDLQKKRIRYLHDGSDVVLDTFTLALTDGMNQATKVLSIQVVPVADKTPTLSKNLRPQLIVSEGEEATITTRIVAATDGDSNNDKLVFLIVKQPRYGVLQLKGQPATKFTQGDVKAGHVSFLHTSGEIGTSILKDYATFIISNQNFVATSDMPMYDLNITITPVNNQKPEITLGNPVFVAEGESFRFSQEVLTVTDPDSKTKEILFMITKQPQWGYIENTKPSPGSDKKNIGVRINSFTYGDILDGSINYVQANHKGVEPVRDEFEFYASDGKLNSDLRTIRITIVPANDEPPDLMLNDFSITEGGSMVLGPSMLDAIDLDVPKDQLKVSISQPPAHGKIVLLVNTRRGLAESEVQVVTIEEIHNGLQLLYKHDGSEVFSDKFAVTVSDGKHEVKAVCNISVKLQNDERPEILKNTGMELEYGDYAHITNNFLQAQDEDNDDHELAFVLVETPEKGFLQFCPEPQAPALELQCEDLEMGSNFTQADLDQNRIRYIHTTSLGDTEKDNFVFVLTDGTHKRHEETFEIKIRNTKKANIAVLNKGMVVREGERVAISTSNLSATDESTKAEDIVFAIIRPPRLGQIENIKKRFVPISSFTQSDITSQRVVYNHLTKNDITDDSFTFTVTNGLSVARDGEFKINIQPMDRVLPSLISNKLLEVLQGTEEPLTPAHLKATDPDTAAHNISFVIAKPPTYGRLFNRGVQITNAFTQNDVDLGFISYESDGSKAGLDNFLFTLTDGRHEGFLINGTLQTQPAMMSIFIQPLVEDAPRLVVNKSPDLLQHLGRQRYGYKLTTKMLRAVDTDSDSASLHYVMTTLPKYGHLENTQAKLYVRRRFTQKDVDDGSLVYILDHQAEHFADSFSFRIEDVRGNVLDGQHYVFSWSRTQFDRDEIVACENVGILYVTVTRSGNLAQPASVGITLREQSAKKGIDFTPGAMKQINFASGESKATWQFSILDDGLYEPNKKLRLTLVDPVNTILGKNKKLKVLIINAVNGECEQFLGMVSKHSMADDKSTAGQSSGQYNKVGNRQLTHGFDNTYLNTEAEQKILAKETSSPSYSLPKSSPSPLKKKRKKKEKEKDKGRKKRRRNGKKKKLPGGKNDTLMPGGKGPFDVTPPTYPDLLSTKQVIKKCTPATKDLLHYDDINYQLRKCDGKEWQAWSPNSGNDGVTTPICETGWFDYEGRCYKPMNERLAWDEAEDKCVKMFHGHLTTIKNVKHMKWLGEKLEEKPFWIGLNDKVHNGRWQYTNGDSVTMYNWQNGKPHMWRKGHKKNCVVVKKKYKWRNKKCDNYQARYVCEALPNKQPSEVIKQPLKSKRGSTKRQTRHQRITDRIQPSRNGFNFYGNS</sequence>
<dbReference type="RefSeq" id="XP_013072957.2">
    <property type="nucleotide sequence ID" value="XM_013217503.2"/>
</dbReference>
<dbReference type="Gene3D" id="3.10.100.10">
    <property type="entry name" value="Mannose-Binding Protein A, subunit A"/>
    <property type="match status" value="1"/>
</dbReference>
<protein>
    <recommendedName>
        <fullName evidence="12">C-type lectin domain-containing protein</fullName>
    </recommendedName>
</protein>
<dbReference type="GO" id="GO:0016020">
    <property type="term" value="C:membrane"/>
    <property type="evidence" value="ECO:0007669"/>
    <property type="project" value="InterPro"/>
</dbReference>
<dbReference type="InterPro" id="IPR038081">
    <property type="entry name" value="CalX-like_sf"/>
</dbReference>
<dbReference type="OrthoDB" id="430044at2759"/>
<gene>
    <name evidence="13" type="primary">106059813</name>
</gene>
<dbReference type="InterPro" id="IPR016187">
    <property type="entry name" value="CTDL_fold"/>
</dbReference>
<dbReference type="PANTHER" id="PTHR45739">
    <property type="entry name" value="MATRIX PROTEIN, PUTATIVE-RELATED"/>
    <property type="match status" value="1"/>
</dbReference>
<evidence type="ECO:0000313" key="13">
    <source>
        <dbReference type="EnsemblMetazoa" id="BGLB017142-PC"/>
    </source>
</evidence>
<reference evidence="13" key="1">
    <citation type="submission" date="2020-05" db="UniProtKB">
        <authorList>
            <consortium name="EnsemblMetazoa"/>
        </authorList>
    </citation>
    <scope>IDENTIFICATION</scope>
    <source>
        <strain evidence="13">BB02</strain>
    </source>
</reference>
<feature type="signal peptide" evidence="11">
    <location>
        <begin position="1"/>
        <end position="24"/>
    </location>
</feature>
<dbReference type="SMART" id="SM00034">
    <property type="entry name" value="CLECT"/>
    <property type="match status" value="1"/>
</dbReference>
<feature type="repeat" description="CSPG" evidence="9">
    <location>
        <begin position="1579"/>
        <end position="1676"/>
    </location>
</feature>
<feature type="repeat" description="CSPG" evidence="9">
    <location>
        <begin position="1459"/>
        <end position="1548"/>
    </location>
</feature>
<keyword evidence="3 11" id="KW-0732">Signal</keyword>
<dbReference type="Gene3D" id="2.60.40.2030">
    <property type="match status" value="1"/>
</dbReference>
<evidence type="ECO:0000256" key="3">
    <source>
        <dbReference type="ARBA" id="ARBA00022729"/>
    </source>
</evidence>
<dbReference type="GO" id="GO:0046872">
    <property type="term" value="F:metal ion binding"/>
    <property type="evidence" value="ECO:0007669"/>
    <property type="project" value="UniProtKB-KW"/>
</dbReference>
<dbReference type="Pfam" id="PF03160">
    <property type="entry name" value="Calx-beta"/>
    <property type="match status" value="1"/>
</dbReference>
<dbReference type="STRING" id="6526.A0A2C9KB43"/>
<dbReference type="Pfam" id="PF19309">
    <property type="entry name" value="Frem_N"/>
    <property type="match status" value="1"/>
</dbReference>
<dbReference type="SUPFAM" id="SSF141072">
    <property type="entry name" value="CalX-like"/>
    <property type="match status" value="1"/>
</dbReference>
<dbReference type="GO" id="GO:0009653">
    <property type="term" value="P:anatomical structure morphogenesis"/>
    <property type="evidence" value="ECO:0007669"/>
    <property type="project" value="TreeGrafter"/>
</dbReference>
<dbReference type="InterPro" id="IPR045658">
    <property type="entry name" value="FRAS1-rel_N"/>
</dbReference>
<feature type="repeat" description="CSPG" evidence="9">
    <location>
        <begin position="263"/>
        <end position="361"/>
    </location>
</feature>
<comment type="similarity">
    <text evidence="1">Belongs to the FRAS1 family.</text>
</comment>
<evidence type="ECO:0000256" key="2">
    <source>
        <dbReference type="ARBA" id="ARBA00022723"/>
    </source>
</evidence>
<keyword evidence="2" id="KW-0479">Metal-binding</keyword>
<dbReference type="RefSeq" id="XP_013072951.2">
    <property type="nucleotide sequence ID" value="XM_013217497.2"/>
</dbReference>
<evidence type="ECO:0000256" key="9">
    <source>
        <dbReference type="PROSITE-ProRule" id="PRU01201"/>
    </source>
</evidence>
<evidence type="ECO:0000256" key="6">
    <source>
        <dbReference type="ARBA" id="ARBA00022889"/>
    </source>
</evidence>
<evidence type="ECO:0000256" key="11">
    <source>
        <dbReference type="SAM" id="SignalP"/>
    </source>
</evidence>
<name>A0A2C9KB43_BIOGL</name>
<feature type="repeat" description="CSPG" evidence="9">
    <location>
        <begin position="979"/>
        <end position="1081"/>
    </location>
</feature>
<dbReference type="VEuPathDB" id="VectorBase:BGLAX_049568"/>
<feature type="repeat" description="CSPG" evidence="9">
    <location>
        <begin position="747"/>
        <end position="838"/>
    </location>
</feature>
<feature type="chain" id="PRO_5014284983" description="C-type lectin domain-containing protein" evidence="11">
    <location>
        <begin position="25"/>
        <end position="2154"/>
    </location>
</feature>
<dbReference type="PROSITE" id="PS50041">
    <property type="entry name" value="C_TYPE_LECTIN_2"/>
    <property type="match status" value="1"/>
</dbReference>
<keyword evidence="6" id="KW-0130">Cell adhesion</keyword>
<dbReference type="EnsemblMetazoa" id="BGLB017142-RD">
    <property type="protein sequence ID" value="BGLB017142-PD"/>
    <property type="gene ID" value="BGLB017142"/>
</dbReference>
<feature type="repeat" description="CSPG" evidence="9">
    <location>
        <begin position="1102"/>
        <end position="1199"/>
    </location>
</feature>
<dbReference type="SUPFAM" id="SSF56436">
    <property type="entry name" value="C-type lectin-like"/>
    <property type="match status" value="1"/>
</dbReference>
<evidence type="ECO:0000259" key="12">
    <source>
        <dbReference type="PROSITE" id="PS50041"/>
    </source>
</evidence>
<dbReference type="EnsemblMetazoa" id="BGLB017142-RC">
    <property type="protein sequence ID" value="BGLB017142-PC"/>
    <property type="gene ID" value="BGLB017142"/>
</dbReference>
<dbReference type="SMART" id="SM00237">
    <property type="entry name" value="Calx_beta"/>
    <property type="match status" value="1"/>
</dbReference>
<feature type="repeat" description="CSPG" evidence="9">
    <location>
        <begin position="1345"/>
        <end position="1437"/>
    </location>
</feature>
<keyword evidence="4" id="KW-0677">Repeat</keyword>
<feature type="compositionally biased region" description="Basic residues" evidence="10">
    <location>
        <begin position="1878"/>
        <end position="1906"/>
    </location>
</feature>
<dbReference type="PROSITE" id="PS00615">
    <property type="entry name" value="C_TYPE_LECTIN_1"/>
    <property type="match status" value="1"/>
</dbReference>
<dbReference type="VEuPathDB" id="VectorBase:BGLB017142"/>
<keyword evidence="8" id="KW-0325">Glycoprotein</keyword>
<dbReference type="InterPro" id="IPR003644">
    <property type="entry name" value="Calx_beta"/>
</dbReference>
<keyword evidence="7" id="KW-1015">Disulfide bond</keyword>
<dbReference type="PROSITE" id="PS51854">
    <property type="entry name" value="CSPG"/>
    <property type="match status" value="12"/>
</dbReference>
<dbReference type="GO" id="GO:0007155">
    <property type="term" value="P:cell adhesion"/>
    <property type="evidence" value="ECO:0007669"/>
    <property type="project" value="UniProtKB-KW"/>
</dbReference>
<evidence type="ECO:0000256" key="7">
    <source>
        <dbReference type="ARBA" id="ARBA00023157"/>
    </source>
</evidence>
<feature type="domain" description="C-type lectin" evidence="12">
    <location>
        <begin position="1990"/>
        <end position="2097"/>
    </location>
</feature>
<evidence type="ECO:0000256" key="5">
    <source>
        <dbReference type="ARBA" id="ARBA00022837"/>
    </source>
</evidence>
<dbReference type="CDD" id="cd00037">
    <property type="entry name" value="CLECT"/>
    <property type="match status" value="1"/>
</dbReference>
<dbReference type="InterPro" id="IPR016186">
    <property type="entry name" value="C-type_lectin-like/link_sf"/>
</dbReference>
<evidence type="ECO:0000256" key="8">
    <source>
        <dbReference type="ARBA" id="ARBA00023180"/>
    </source>
</evidence>
<dbReference type="InterPro" id="IPR018378">
    <property type="entry name" value="C-type_lectin_CS"/>
</dbReference>
<dbReference type="PANTHER" id="PTHR45739:SF11">
    <property type="entry name" value="FRAS1-RELATED EXTRACELLULAR MATRIX PROTEIN 1-LIKE ISOFORM X1"/>
    <property type="match status" value="1"/>
</dbReference>
<evidence type="ECO:0000256" key="1">
    <source>
        <dbReference type="ARBA" id="ARBA00005529"/>
    </source>
</evidence>